<feature type="domain" description="DUF218" evidence="1">
    <location>
        <begin position="38"/>
        <end position="171"/>
    </location>
</feature>
<dbReference type="Proteomes" id="UP000658690">
    <property type="component" value="Unassembled WGS sequence"/>
</dbReference>
<gene>
    <name evidence="2" type="ORF">GC102_37530</name>
</gene>
<reference evidence="2 3" key="1">
    <citation type="submission" date="2019-10" db="EMBL/GenBank/DDBJ databases">
        <title>Description of Paenibacillus choica sp. nov.</title>
        <authorList>
            <person name="Carlier A."/>
            <person name="Qi S."/>
        </authorList>
    </citation>
    <scope>NUCLEOTIDE SEQUENCE [LARGE SCALE GENOMIC DNA]</scope>
    <source>
        <strain evidence="2 3">LMG 31460</strain>
    </source>
</reference>
<dbReference type="Pfam" id="PF02698">
    <property type="entry name" value="DUF218"/>
    <property type="match status" value="1"/>
</dbReference>
<dbReference type="PANTHER" id="PTHR30336:SF20">
    <property type="entry name" value="DUF218 DOMAIN-CONTAINING PROTEIN"/>
    <property type="match status" value="1"/>
</dbReference>
<protein>
    <submittedName>
        <fullName evidence="2">YdcF family protein</fullName>
    </submittedName>
</protein>
<proteinExistence type="predicted"/>
<evidence type="ECO:0000259" key="1">
    <source>
        <dbReference type="Pfam" id="PF02698"/>
    </source>
</evidence>
<comment type="caution">
    <text evidence="2">The sequence shown here is derived from an EMBL/GenBank/DDBJ whole genome shotgun (WGS) entry which is preliminary data.</text>
</comment>
<evidence type="ECO:0000313" key="2">
    <source>
        <dbReference type="EMBL" id="NOU91387.1"/>
    </source>
</evidence>
<dbReference type="InterPro" id="IPR014729">
    <property type="entry name" value="Rossmann-like_a/b/a_fold"/>
</dbReference>
<keyword evidence="3" id="KW-1185">Reference proteome</keyword>
<dbReference type="PANTHER" id="PTHR30336">
    <property type="entry name" value="INNER MEMBRANE PROTEIN, PROBABLE PERMEASE"/>
    <property type="match status" value="1"/>
</dbReference>
<dbReference type="InterPro" id="IPR003848">
    <property type="entry name" value="DUF218"/>
</dbReference>
<accession>A0ABX1ZDJ4</accession>
<dbReference type="InterPro" id="IPR051599">
    <property type="entry name" value="Cell_Envelope_Assoc"/>
</dbReference>
<dbReference type="CDD" id="cd06259">
    <property type="entry name" value="YdcF-like"/>
    <property type="match status" value="1"/>
</dbReference>
<dbReference type="Gene3D" id="3.40.50.620">
    <property type="entry name" value="HUPs"/>
    <property type="match status" value="1"/>
</dbReference>
<name>A0ABX1ZDJ4_9BACL</name>
<organism evidence="2 3">
    <name type="scientific">Paenibacillus germinis</name>
    <dbReference type="NCBI Taxonomy" id="2654979"/>
    <lineage>
        <taxon>Bacteria</taxon>
        <taxon>Bacillati</taxon>
        <taxon>Bacillota</taxon>
        <taxon>Bacilli</taxon>
        <taxon>Bacillales</taxon>
        <taxon>Paenibacillaceae</taxon>
        <taxon>Paenibacillus</taxon>
    </lineage>
</organism>
<dbReference type="EMBL" id="WHOC01000196">
    <property type="protein sequence ID" value="NOU91387.1"/>
    <property type="molecule type" value="Genomic_DNA"/>
</dbReference>
<evidence type="ECO:0000313" key="3">
    <source>
        <dbReference type="Proteomes" id="UP000658690"/>
    </source>
</evidence>
<sequence>MKGGIKLLISQFDPENFLQNHIDLILFNNLVDDGSKGDVIFVFGSQKSLIYRVPEAIKLYKQKRAPRILFSGGMQWDGQNDVEAKMMREEAIKQDIPKEDILIEPLSKYTKENVLFSSEVLESSIGLANVQRILIVTTAYHMRRCHLTMMTFLPDSISYTFCPVNDEDTRRDTWFTNEIGTVRVREECKKIITYIRNNQLMDFDVKLS</sequence>